<keyword evidence="2" id="KW-0804">Transcription</keyword>
<evidence type="ECO:0000256" key="1">
    <source>
        <dbReference type="ARBA" id="ARBA00023015"/>
    </source>
</evidence>
<feature type="compositionally biased region" description="Basic residues" evidence="4">
    <location>
        <begin position="312"/>
        <end position="321"/>
    </location>
</feature>
<comment type="similarity">
    <text evidence="3">Belongs to the GRAS family.</text>
</comment>
<evidence type="ECO:0000313" key="5">
    <source>
        <dbReference type="EMBL" id="KAK4492060.1"/>
    </source>
</evidence>
<feature type="compositionally biased region" description="Polar residues" evidence="4">
    <location>
        <begin position="243"/>
        <end position="258"/>
    </location>
</feature>
<name>A0ABR0DS43_9LAMI</name>
<dbReference type="EMBL" id="JAYDYQ010001087">
    <property type="protein sequence ID" value="KAK4492060.1"/>
    <property type="molecule type" value="Genomic_DNA"/>
</dbReference>
<evidence type="ECO:0000256" key="2">
    <source>
        <dbReference type="ARBA" id="ARBA00023163"/>
    </source>
</evidence>
<protein>
    <submittedName>
        <fullName evidence="5">Uncharacterized protein</fullName>
    </submittedName>
</protein>
<keyword evidence="6" id="KW-1185">Reference proteome</keyword>
<dbReference type="InterPro" id="IPR005202">
    <property type="entry name" value="TF_GRAS"/>
</dbReference>
<gene>
    <name evidence="5" type="ORF">RD792_002854</name>
</gene>
<dbReference type="Proteomes" id="UP001291926">
    <property type="component" value="Unassembled WGS sequence"/>
</dbReference>
<comment type="caution">
    <text evidence="3">Lacks conserved residue(s) required for the propagation of feature annotation.</text>
</comment>
<feature type="region of interest" description="Disordered" evidence="4">
    <location>
        <begin position="215"/>
        <end position="322"/>
    </location>
</feature>
<feature type="region of interest" description="Leucine repeat I (LRI)" evidence="3">
    <location>
        <begin position="327"/>
        <end position="387"/>
    </location>
</feature>
<comment type="caution">
    <text evidence="5">The sequence shown here is derived from an EMBL/GenBank/DDBJ whole genome shotgun (WGS) entry which is preliminary data.</text>
</comment>
<dbReference type="PANTHER" id="PTHR31636">
    <property type="entry name" value="OSJNBA0084A10.13 PROTEIN-RELATED"/>
    <property type="match status" value="1"/>
</dbReference>
<keyword evidence="1" id="KW-0805">Transcription regulation</keyword>
<dbReference type="Pfam" id="PF03514">
    <property type="entry name" value="GRAS"/>
    <property type="match status" value="1"/>
</dbReference>
<evidence type="ECO:0000313" key="6">
    <source>
        <dbReference type="Proteomes" id="UP001291926"/>
    </source>
</evidence>
<reference evidence="5 6" key="1">
    <citation type="journal article" date="2023" name="bioRxiv">
        <title>Genome report: Whole genome sequence and annotation of Penstemon davidsonii.</title>
        <authorList>
            <person name="Ostevik K.L."/>
            <person name="Alabady M."/>
            <person name="Zhang M."/>
            <person name="Rausher M.D."/>
        </authorList>
    </citation>
    <scope>NUCLEOTIDE SEQUENCE [LARGE SCALE GENOMIC DNA]</scope>
    <source>
        <strain evidence="5">DNT005</strain>
        <tissue evidence="5">Whole leaf</tissue>
    </source>
</reference>
<evidence type="ECO:0000256" key="3">
    <source>
        <dbReference type="PROSITE-ProRule" id="PRU01191"/>
    </source>
</evidence>
<feature type="region of interest" description="VHIID" evidence="3">
    <location>
        <begin position="406"/>
        <end position="471"/>
    </location>
</feature>
<proteinExistence type="inferred from homology"/>
<sequence>MGTLSRGRCDSSQFSQPAAECIIPYDFRSYGGDGDGDVSVTPSQNQTTNTSAVNPNNNNMYQQCDEQVEGDYFDGVFTYIKCMLMEEDDLEQRPCMFQDCSALQAAEKYFYDVLNEEEADKQEDSINHQIQPHPPPPSQQNDFRSVSGFAEWSQIGSTFPSTSSYGFDWGLLDSSHQHHHLLNPNTTQIQENGDCLLQIANESINRAYQLVAGNDIGGKENSSTNNVFRQKKPHDRGDDNGDRSQNNNRCTKQPASYTEESEPLENYDKSLLCPGMNPNFYHEPPASHSVDPPVYEDESQKQFKKSKEVKRGRPKGTKKNSKVKEVVDLRSLLTRCAQAVSSFNTSTAEELLKQIRQYSSAYGDPNERLAHSFANALEARMAGTGSALYTACATRRITASELLKSYQTYVTSCPFKRMSNICANKTIAKFTKDADRIHIIDFGILYGFQWPCIIHGISLRPGGPPKLKITGIDYPQPGFKPAERVEQTGRRLMNCCKRFNVPFEYNAIAKKWEDIQLEDLNIERDEMVVVNCLYRLRHVPDESAGVISPRDMVLN</sequence>
<feature type="short sequence motif" description="VHIID" evidence="3">
    <location>
        <begin position="437"/>
        <end position="441"/>
    </location>
</feature>
<feature type="region of interest" description="Disordered" evidence="4">
    <location>
        <begin position="120"/>
        <end position="142"/>
    </location>
</feature>
<feature type="region of interest" description="Leucine repeat II (LRII)" evidence="3">
    <location>
        <begin position="487"/>
        <end position="519"/>
    </location>
</feature>
<dbReference type="PROSITE" id="PS50985">
    <property type="entry name" value="GRAS"/>
    <property type="match status" value="1"/>
</dbReference>
<evidence type="ECO:0000256" key="4">
    <source>
        <dbReference type="SAM" id="MobiDB-lite"/>
    </source>
</evidence>
<organism evidence="5 6">
    <name type="scientific">Penstemon davidsonii</name>
    <dbReference type="NCBI Taxonomy" id="160366"/>
    <lineage>
        <taxon>Eukaryota</taxon>
        <taxon>Viridiplantae</taxon>
        <taxon>Streptophyta</taxon>
        <taxon>Embryophyta</taxon>
        <taxon>Tracheophyta</taxon>
        <taxon>Spermatophyta</taxon>
        <taxon>Magnoliopsida</taxon>
        <taxon>eudicotyledons</taxon>
        <taxon>Gunneridae</taxon>
        <taxon>Pentapetalae</taxon>
        <taxon>asterids</taxon>
        <taxon>lamiids</taxon>
        <taxon>Lamiales</taxon>
        <taxon>Plantaginaceae</taxon>
        <taxon>Cheloneae</taxon>
        <taxon>Penstemon</taxon>
    </lineage>
</organism>
<feature type="compositionally biased region" description="Basic and acidic residues" evidence="4">
    <location>
        <begin position="298"/>
        <end position="311"/>
    </location>
</feature>
<accession>A0ABR0DS43</accession>